<dbReference type="EMBL" id="JASJQH010007159">
    <property type="protein sequence ID" value="KAK9717128.1"/>
    <property type="molecule type" value="Genomic_DNA"/>
</dbReference>
<keyword evidence="2" id="KW-0479">Metal-binding</keyword>
<dbReference type="InterPro" id="IPR018967">
    <property type="entry name" value="FeS-contain_CDGSH-typ"/>
</dbReference>
<evidence type="ECO:0000313" key="7">
    <source>
        <dbReference type="EMBL" id="KAK9717128.1"/>
    </source>
</evidence>
<dbReference type="Gene3D" id="3.40.5.90">
    <property type="entry name" value="CDGSH iron-sulfur domain, mitoNEET-type"/>
    <property type="match status" value="1"/>
</dbReference>
<dbReference type="PANTHER" id="PTHR46491:SF3">
    <property type="entry name" value="CDGSH IRON-SULFUR DOMAIN-CONTAINING PROTEIN 3, MITOCHONDRIAL"/>
    <property type="match status" value="1"/>
</dbReference>
<dbReference type="InterPro" id="IPR052950">
    <property type="entry name" value="CISD"/>
</dbReference>
<feature type="domain" description="Iron-binding zinc finger CDGSH type" evidence="6">
    <location>
        <begin position="61"/>
        <end position="99"/>
    </location>
</feature>
<name>A0ABR2W1L7_9FUNG</name>
<comment type="caution">
    <text evidence="7">The sequence shown here is derived from an EMBL/GenBank/DDBJ whole genome shotgun (WGS) entry which is preliminary data.</text>
</comment>
<dbReference type="InterPro" id="IPR042216">
    <property type="entry name" value="MitoNEET_CISD"/>
</dbReference>
<gene>
    <name evidence="7" type="ORF">K7432_006425</name>
</gene>
<organism evidence="7 8">
    <name type="scientific">Basidiobolus ranarum</name>
    <dbReference type="NCBI Taxonomy" id="34480"/>
    <lineage>
        <taxon>Eukaryota</taxon>
        <taxon>Fungi</taxon>
        <taxon>Fungi incertae sedis</taxon>
        <taxon>Zoopagomycota</taxon>
        <taxon>Entomophthoromycotina</taxon>
        <taxon>Basidiobolomycetes</taxon>
        <taxon>Basidiobolales</taxon>
        <taxon>Basidiobolaceae</taxon>
        <taxon>Basidiobolus</taxon>
    </lineage>
</organism>
<evidence type="ECO:0000256" key="5">
    <source>
        <dbReference type="ARBA" id="ARBA00034078"/>
    </source>
</evidence>
<keyword evidence="4" id="KW-0411">Iron-sulfur</keyword>
<accession>A0ABR2W1L7</accession>
<dbReference type="SMART" id="SM00704">
    <property type="entry name" value="ZnF_CDGSH"/>
    <property type="match status" value="2"/>
</dbReference>
<keyword evidence="8" id="KW-1185">Reference proteome</keyword>
<evidence type="ECO:0000256" key="2">
    <source>
        <dbReference type="ARBA" id="ARBA00022723"/>
    </source>
</evidence>
<dbReference type="Proteomes" id="UP001479436">
    <property type="component" value="Unassembled WGS sequence"/>
</dbReference>
<comment type="cofactor">
    <cofactor evidence="5">
        <name>[2Fe-2S] cluster</name>
        <dbReference type="ChEBI" id="CHEBI:190135"/>
    </cofactor>
</comment>
<dbReference type="PANTHER" id="PTHR46491">
    <property type="entry name" value="CDGSH IRON SULFUR DOMAIN PROTEIN HOMOLOG"/>
    <property type="match status" value="1"/>
</dbReference>
<evidence type="ECO:0000256" key="4">
    <source>
        <dbReference type="ARBA" id="ARBA00023014"/>
    </source>
</evidence>
<sequence length="178" mass="19779">MEFPPAKFQTHSCIIYVISCLQEATQLYRTPAKMTPPCQNVNADGIVEIEELSLKPCVPMYGPINVTGLVPGQTKLWCTCGLSKKQPWCDASHKGTKFKPLKWVVPGTITDGKSQARYSVCNCKYTKAPPYCDAAHTDLPCKYLGQQEECKEDHSQVEKLCEACGYAPVNPYLENQSP</sequence>
<evidence type="ECO:0000259" key="6">
    <source>
        <dbReference type="SMART" id="SM00704"/>
    </source>
</evidence>
<evidence type="ECO:0000256" key="1">
    <source>
        <dbReference type="ARBA" id="ARBA00022714"/>
    </source>
</evidence>
<keyword evidence="1" id="KW-0001">2Fe-2S</keyword>
<keyword evidence="3" id="KW-0408">Iron</keyword>
<proteinExistence type="predicted"/>
<feature type="domain" description="Iron-binding zinc finger CDGSH type" evidence="6">
    <location>
        <begin position="102"/>
        <end position="142"/>
    </location>
</feature>
<reference evidence="7 8" key="1">
    <citation type="submission" date="2023-04" db="EMBL/GenBank/DDBJ databases">
        <title>Genome of Basidiobolus ranarum AG-B5.</title>
        <authorList>
            <person name="Stajich J.E."/>
            <person name="Carter-House D."/>
            <person name="Gryganskyi A."/>
        </authorList>
    </citation>
    <scope>NUCLEOTIDE SEQUENCE [LARGE SCALE GENOMIC DNA]</scope>
    <source>
        <strain evidence="7 8">AG-B5</strain>
    </source>
</reference>
<evidence type="ECO:0000256" key="3">
    <source>
        <dbReference type="ARBA" id="ARBA00023004"/>
    </source>
</evidence>
<evidence type="ECO:0000313" key="8">
    <source>
        <dbReference type="Proteomes" id="UP001479436"/>
    </source>
</evidence>
<protein>
    <recommendedName>
        <fullName evidence="6">Iron-binding zinc finger CDGSH type domain-containing protein</fullName>
    </recommendedName>
</protein>